<protein>
    <recommendedName>
        <fullName evidence="2">Tyr recombinase domain-containing protein</fullName>
    </recommendedName>
</protein>
<organism evidence="1">
    <name type="scientific">marine sediment metagenome</name>
    <dbReference type="NCBI Taxonomy" id="412755"/>
    <lineage>
        <taxon>unclassified sequences</taxon>
        <taxon>metagenomes</taxon>
        <taxon>ecological metagenomes</taxon>
    </lineage>
</organism>
<dbReference type="GO" id="GO:0003677">
    <property type="term" value="F:DNA binding"/>
    <property type="evidence" value="ECO:0007669"/>
    <property type="project" value="InterPro"/>
</dbReference>
<evidence type="ECO:0008006" key="2">
    <source>
        <dbReference type="Google" id="ProtNLM"/>
    </source>
</evidence>
<gene>
    <name evidence="1" type="ORF">S03H2_45096</name>
</gene>
<evidence type="ECO:0000313" key="1">
    <source>
        <dbReference type="EMBL" id="GAH68265.1"/>
    </source>
</evidence>
<reference evidence="1" key="1">
    <citation type="journal article" date="2014" name="Front. Microbiol.">
        <title>High frequency of phylogenetically diverse reductive dehalogenase-homologous genes in deep subseafloor sedimentary metagenomes.</title>
        <authorList>
            <person name="Kawai M."/>
            <person name="Futagami T."/>
            <person name="Toyoda A."/>
            <person name="Takaki Y."/>
            <person name="Nishi S."/>
            <person name="Hori S."/>
            <person name="Arai W."/>
            <person name="Tsubouchi T."/>
            <person name="Morono Y."/>
            <person name="Uchiyama I."/>
            <person name="Ito T."/>
            <person name="Fujiyama A."/>
            <person name="Inagaki F."/>
            <person name="Takami H."/>
        </authorList>
    </citation>
    <scope>NUCLEOTIDE SEQUENCE</scope>
    <source>
        <strain evidence="1">Expedition CK06-06</strain>
    </source>
</reference>
<dbReference type="EMBL" id="BARU01028231">
    <property type="protein sequence ID" value="GAH68265.1"/>
    <property type="molecule type" value="Genomic_DNA"/>
</dbReference>
<proteinExistence type="predicted"/>
<comment type="caution">
    <text evidence="1">The sequence shown here is derived from an EMBL/GenBank/DDBJ whole genome shotgun (WGS) entry which is preliminary data.</text>
</comment>
<accession>X1IG79</accession>
<sequence>MDQHERWLRGYLTESTKEKYSLGLRHFCKHYNVRWEDTLEWGVEQAEDALIDWKNDMLSTWAGKTIRLYFTAVKAWFVFNRIRVMAQCKNVPVSREILDYIPSREDVQRLLDGSKLHHKVAIALLAFSGLRPVDVIELEYQNIKRSLREDHEVLSILKRHRKTRQWYVGFI</sequence>
<dbReference type="AlphaFoldDB" id="X1IG79"/>
<dbReference type="SUPFAM" id="SSF56349">
    <property type="entry name" value="DNA breaking-rejoining enzymes"/>
    <property type="match status" value="1"/>
</dbReference>
<feature type="non-terminal residue" evidence="1">
    <location>
        <position position="171"/>
    </location>
</feature>
<dbReference type="InterPro" id="IPR011010">
    <property type="entry name" value="DNA_brk_join_enz"/>
</dbReference>
<name>X1IG79_9ZZZZ</name>